<feature type="transmembrane region" description="Helical" evidence="1">
    <location>
        <begin position="67"/>
        <end position="86"/>
    </location>
</feature>
<accession>A0A212T5R5</accession>
<dbReference type="InterPro" id="IPR050623">
    <property type="entry name" value="Glucan_succinyl_AcylTrfase"/>
</dbReference>
<dbReference type="Proteomes" id="UP000198122">
    <property type="component" value="Unassembled WGS sequence"/>
</dbReference>
<organism evidence="3 4">
    <name type="scientific">Kytococcus aerolatus</name>
    <dbReference type="NCBI Taxonomy" id="592308"/>
    <lineage>
        <taxon>Bacteria</taxon>
        <taxon>Bacillati</taxon>
        <taxon>Actinomycetota</taxon>
        <taxon>Actinomycetes</taxon>
        <taxon>Micrococcales</taxon>
        <taxon>Kytococcaceae</taxon>
        <taxon>Kytococcus</taxon>
    </lineage>
</organism>
<feature type="transmembrane region" description="Helical" evidence="1">
    <location>
        <begin position="197"/>
        <end position="214"/>
    </location>
</feature>
<feature type="transmembrane region" description="Helical" evidence="1">
    <location>
        <begin position="257"/>
        <end position="275"/>
    </location>
</feature>
<gene>
    <name evidence="3" type="ORF">SAMN05445756_0470</name>
</gene>
<feature type="transmembrane region" description="Helical" evidence="1">
    <location>
        <begin position="36"/>
        <end position="55"/>
    </location>
</feature>
<feature type="transmembrane region" description="Helical" evidence="1">
    <location>
        <begin position="287"/>
        <end position="309"/>
    </location>
</feature>
<proteinExistence type="predicted"/>
<evidence type="ECO:0000313" key="4">
    <source>
        <dbReference type="Proteomes" id="UP000198122"/>
    </source>
</evidence>
<dbReference type="GO" id="GO:0016747">
    <property type="term" value="F:acyltransferase activity, transferring groups other than amino-acyl groups"/>
    <property type="evidence" value="ECO:0007669"/>
    <property type="project" value="InterPro"/>
</dbReference>
<keyword evidence="1" id="KW-0812">Transmembrane</keyword>
<dbReference type="PANTHER" id="PTHR36927">
    <property type="entry name" value="BLR4337 PROTEIN"/>
    <property type="match status" value="1"/>
</dbReference>
<dbReference type="InterPro" id="IPR002656">
    <property type="entry name" value="Acyl_transf_3_dom"/>
</dbReference>
<keyword evidence="4" id="KW-1185">Reference proteome</keyword>
<feature type="transmembrane region" description="Helical" evidence="1">
    <location>
        <begin position="123"/>
        <end position="144"/>
    </location>
</feature>
<feature type="transmembrane region" description="Helical" evidence="1">
    <location>
        <begin position="315"/>
        <end position="336"/>
    </location>
</feature>
<dbReference type="EMBL" id="FYEZ01000001">
    <property type="protein sequence ID" value="SNC61378.1"/>
    <property type="molecule type" value="Genomic_DNA"/>
</dbReference>
<reference evidence="3 4" key="1">
    <citation type="submission" date="2017-06" db="EMBL/GenBank/DDBJ databases">
        <authorList>
            <person name="Kim H.J."/>
            <person name="Triplett B.A."/>
        </authorList>
    </citation>
    <scope>NUCLEOTIDE SEQUENCE [LARGE SCALE GENOMIC DNA]</scope>
    <source>
        <strain evidence="3 4">DSM 22179</strain>
    </source>
</reference>
<sequence>MFLGVVIHACADFVPHYATADRLAPLVLDAVVDLIHGFRMPLFFAVSGYFTALVWQRRGLGSLLQQRARRVLLPLALSLVTVRPALEWSFYLGRVLAGTDPGPVPASAGFPVSPTTSGMAHLWFLWMLCYLVVAFAALVGLGRVARRLAPRTTRALARPGLFVVAMLALSVLMQFLMPTGQFGPAYTDRLLLDLVVVGYYGCFFGAGAACYAPAGHLPSWLLTAQARWPLWGAAALVSLSTGRSLPVEHPVSQAAQVAFAWLTILMLTGLFQRVFAGERGADPRVRWLADASYWTYLVHFPVVLVLQGLVGGRGLPFWVTVPVVLVGAMVICLVSYQYLVRYTALGALLNGWRSRESVRGAAHPRAGTA</sequence>
<evidence type="ECO:0000313" key="3">
    <source>
        <dbReference type="EMBL" id="SNC61378.1"/>
    </source>
</evidence>
<dbReference type="AlphaFoldDB" id="A0A212T5R5"/>
<dbReference type="Pfam" id="PF01757">
    <property type="entry name" value="Acyl_transf_3"/>
    <property type="match status" value="1"/>
</dbReference>
<dbReference type="PANTHER" id="PTHR36927:SF1">
    <property type="entry name" value="MDO-LIKE PROTEIN"/>
    <property type="match status" value="1"/>
</dbReference>
<evidence type="ECO:0000259" key="2">
    <source>
        <dbReference type="Pfam" id="PF01757"/>
    </source>
</evidence>
<feature type="domain" description="Acyltransferase 3" evidence="2">
    <location>
        <begin position="1"/>
        <end position="335"/>
    </location>
</feature>
<keyword evidence="1" id="KW-1133">Transmembrane helix</keyword>
<keyword evidence="1" id="KW-0472">Membrane</keyword>
<protein>
    <recommendedName>
        <fullName evidence="2">Acyltransferase 3 domain-containing protein</fullName>
    </recommendedName>
</protein>
<evidence type="ECO:0000256" key="1">
    <source>
        <dbReference type="SAM" id="Phobius"/>
    </source>
</evidence>
<feature type="transmembrane region" description="Helical" evidence="1">
    <location>
        <begin position="156"/>
        <end position="177"/>
    </location>
</feature>
<name>A0A212T5R5_9MICO</name>